<dbReference type="AlphaFoldDB" id="A0A1G2CBB9"/>
<evidence type="ECO:0000259" key="1">
    <source>
        <dbReference type="Pfam" id="PF16363"/>
    </source>
</evidence>
<gene>
    <name evidence="2" type="ORF">A2855_01680</name>
</gene>
<reference evidence="2 3" key="1">
    <citation type="journal article" date="2016" name="Nat. Commun.">
        <title>Thousands of microbial genomes shed light on interconnected biogeochemical processes in an aquifer system.</title>
        <authorList>
            <person name="Anantharaman K."/>
            <person name="Brown C.T."/>
            <person name="Hug L.A."/>
            <person name="Sharon I."/>
            <person name="Castelle C.J."/>
            <person name="Probst A.J."/>
            <person name="Thomas B.C."/>
            <person name="Singh A."/>
            <person name="Wilkins M.J."/>
            <person name="Karaoz U."/>
            <person name="Brodie E.L."/>
            <person name="Williams K.H."/>
            <person name="Hubbard S.S."/>
            <person name="Banfield J.F."/>
        </authorList>
    </citation>
    <scope>NUCLEOTIDE SEQUENCE [LARGE SCALE GENOMIC DNA]</scope>
</reference>
<dbReference type="PROSITE" id="PS51257">
    <property type="entry name" value="PROKAR_LIPOPROTEIN"/>
    <property type="match status" value="1"/>
</dbReference>
<dbReference type="STRING" id="1798647.A2855_01680"/>
<dbReference type="Gene3D" id="3.40.50.720">
    <property type="entry name" value="NAD(P)-binding Rossmann-like Domain"/>
    <property type="match status" value="1"/>
</dbReference>
<feature type="domain" description="NAD(P)-binding" evidence="1">
    <location>
        <begin position="6"/>
        <end position="330"/>
    </location>
</feature>
<protein>
    <submittedName>
        <fullName evidence="2">CDP-paratose 2-epimerase</fullName>
    </submittedName>
</protein>
<proteinExistence type="predicted"/>
<dbReference type="SUPFAM" id="SSF51735">
    <property type="entry name" value="NAD(P)-binding Rossmann-fold domains"/>
    <property type="match status" value="1"/>
</dbReference>
<organism evidence="2 3">
    <name type="scientific">Candidatus Liptonbacteria bacterium RIFCSPHIGHO2_01_FULL_57_28</name>
    <dbReference type="NCBI Taxonomy" id="1798647"/>
    <lineage>
        <taxon>Bacteria</taxon>
        <taxon>Candidatus Liptoniibacteriota</taxon>
    </lineage>
</organism>
<evidence type="ECO:0000313" key="2">
    <source>
        <dbReference type="EMBL" id="OGY97960.1"/>
    </source>
</evidence>
<dbReference type="EMBL" id="MHKX01000020">
    <property type="protein sequence ID" value="OGY97960.1"/>
    <property type="molecule type" value="Genomic_DNA"/>
</dbReference>
<sequence>MARKVFITGGAGFIGCNVADFYLKQGAAVMLFDNLSRAGVEHNIDWLKGRGKFTFVKGDVRDYGALRDIFQANPDITDIFHEAAQVAVTTSVTDPVEDFNINALGTLNVLEAYRRYVPGAVFVYPSTNKVYGSLEDIDFKEGDKRYEFADQAYKNGVDERYPADFYSPYGCSKGTADQYVRDYARIYNLKTLVFRQSCIYGTQQFGIEDQGWVAWFIIRALFEKPLVLYGTGKQVRDVLFVGDLIEAYEAAIQNIDKTRGKIYNMGGGAENSISLLEFIEYLEKTLGKKITYQFADWRHGDQKIFVADTSASLKDFGWQPKTGYKEGIAKLADWLKEQTPILKEIYKDIS</sequence>
<evidence type="ECO:0000313" key="3">
    <source>
        <dbReference type="Proteomes" id="UP000179059"/>
    </source>
</evidence>
<name>A0A1G2CBB9_9BACT</name>
<dbReference type="Pfam" id="PF16363">
    <property type="entry name" value="GDP_Man_Dehyd"/>
    <property type="match status" value="1"/>
</dbReference>
<accession>A0A1G2CBB9</accession>
<dbReference type="Proteomes" id="UP000179059">
    <property type="component" value="Unassembled WGS sequence"/>
</dbReference>
<dbReference type="InterPro" id="IPR016040">
    <property type="entry name" value="NAD(P)-bd_dom"/>
</dbReference>
<comment type="caution">
    <text evidence="2">The sequence shown here is derived from an EMBL/GenBank/DDBJ whole genome shotgun (WGS) entry which is preliminary data.</text>
</comment>
<dbReference type="InterPro" id="IPR036291">
    <property type="entry name" value="NAD(P)-bd_dom_sf"/>
</dbReference>
<dbReference type="PANTHER" id="PTHR43000">
    <property type="entry name" value="DTDP-D-GLUCOSE 4,6-DEHYDRATASE-RELATED"/>
    <property type="match status" value="1"/>
</dbReference>